<feature type="domain" description="Insertion element IS402-like" evidence="2">
    <location>
        <begin position="19"/>
        <end position="92"/>
    </location>
</feature>
<keyword evidence="4" id="KW-1185">Reference proteome</keyword>
<dbReference type="PANTHER" id="PTHR30007">
    <property type="entry name" value="PHP DOMAIN PROTEIN"/>
    <property type="match status" value="1"/>
</dbReference>
<evidence type="ECO:0000313" key="4">
    <source>
        <dbReference type="Proteomes" id="UP000505210"/>
    </source>
</evidence>
<reference evidence="3 4" key="1">
    <citation type="submission" date="2020-05" db="EMBL/GenBank/DDBJ databases">
        <title>Complete genome sequence of of a novel Thermoleptolyngbya strain isolated from hot springs of Ganzi, Sichuan China.</title>
        <authorList>
            <person name="Tang J."/>
            <person name="Daroch M."/>
            <person name="Li L."/>
            <person name="Waleron K."/>
            <person name="Waleron M."/>
            <person name="Waleron M."/>
        </authorList>
    </citation>
    <scope>NUCLEOTIDE SEQUENCE [LARGE SCALE GENOMIC DNA]</scope>
    <source>
        <strain evidence="3 4">PKUAC-SCTA183</strain>
    </source>
</reference>
<evidence type="ECO:0000259" key="2">
    <source>
        <dbReference type="Pfam" id="PF13340"/>
    </source>
</evidence>
<dbReference type="AlphaFoldDB" id="A0A6M8B5A3"/>
<gene>
    <name evidence="3" type="ORF">HPC62_05095</name>
</gene>
<protein>
    <submittedName>
        <fullName evidence="3">IS5 family transposase</fullName>
    </submittedName>
</protein>
<dbReference type="GO" id="GO:0004803">
    <property type="term" value="F:transposase activity"/>
    <property type="evidence" value="ECO:0007669"/>
    <property type="project" value="InterPro"/>
</dbReference>
<organism evidence="3 4">
    <name type="scientific">Thermoleptolyngbya sichuanensis A183</name>
    <dbReference type="NCBI Taxonomy" id="2737172"/>
    <lineage>
        <taxon>Bacteria</taxon>
        <taxon>Bacillati</taxon>
        <taxon>Cyanobacteriota</taxon>
        <taxon>Cyanophyceae</taxon>
        <taxon>Oculatellales</taxon>
        <taxon>Oculatellaceae</taxon>
        <taxon>Thermoleptolyngbya</taxon>
        <taxon>Thermoleptolyngbya sichuanensis</taxon>
    </lineage>
</organism>
<proteinExistence type="predicted"/>
<dbReference type="GO" id="GO:0006313">
    <property type="term" value="P:DNA transposition"/>
    <property type="evidence" value="ECO:0007669"/>
    <property type="project" value="InterPro"/>
</dbReference>
<dbReference type="KEGG" id="theu:HPC62_05095"/>
<name>A0A6M8B5A3_9CYAN</name>
<accession>A0A6M8B5A3</accession>
<dbReference type="NCBIfam" id="NF033580">
    <property type="entry name" value="transpos_IS5_3"/>
    <property type="match status" value="1"/>
</dbReference>
<evidence type="ECO:0000259" key="1">
    <source>
        <dbReference type="Pfam" id="PF01609"/>
    </source>
</evidence>
<dbReference type="InterPro" id="IPR002559">
    <property type="entry name" value="Transposase_11"/>
</dbReference>
<feature type="domain" description="Transposase IS4-like" evidence="1">
    <location>
        <begin position="109"/>
        <end position="247"/>
    </location>
</feature>
<dbReference type="Pfam" id="PF01609">
    <property type="entry name" value="DDE_Tnp_1"/>
    <property type="match status" value="1"/>
</dbReference>
<dbReference type="EMBL" id="CP053661">
    <property type="protein sequence ID" value="QKD81648.1"/>
    <property type="molecule type" value="Genomic_DNA"/>
</dbReference>
<dbReference type="GO" id="GO:0003677">
    <property type="term" value="F:DNA binding"/>
    <property type="evidence" value="ECO:0007669"/>
    <property type="project" value="InterPro"/>
</dbReference>
<evidence type="ECO:0000313" key="3">
    <source>
        <dbReference type="EMBL" id="QKD81648.1"/>
    </source>
</evidence>
<dbReference type="PANTHER" id="PTHR30007:SF0">
    <property type="entry name" value="TRANSPOSASE"/>
    <property type="match status" value="1"/>
</dbReference>
<dbReference type="Pfam" id="PF13340">
    <property type="entry name" value="DUF4096"/>
    <property type="match status" value="1"/>
</dbReference>
<dbReference type="Proteomes" id="UP000505210">
    <property type="component" value="Chromosome"/>
</dbReference>
<sequence length="271" mass="31225">MSRLPEIANPKRKAYPSDMSDAEWSVLQPLIPAGKGFGRPREVDFREILNAIFYVQRTGCQWEMLPHDLPPYTTVYFYFCKWHRKGIWQQMHDQRRADLRQKMGRTIDSSVAIADSQSVKTTEKRGGIYGFDGGKKVKGRKRHLVVDSQGLLIGVLVTEANASERLGAVVTLDEASDKLSRLEVVWVDQGYSSKKFAHAVQQVCGEPVRVEVIKRTSKSFEILPKRWIVERTFGWLNRYRRLSKDYELYCEMSEAMIYGAMIQLMLKRLAA</sequence>
<dbReference type="InterPro" id="IPR025161">
    <property type="entry name" value="IS402-like_dom"/>
</dbReference>